<dbReference type="Gene3D" id="2.60.40.1240">
    <property type="match status" value="1"/>
</dbReference>
<evidence type="ECO:0000256" key="1">
    <source>
        <dbReference type="ARBA" id="ARBA00022729"/>
    </source>
</evidence>
<evidence type="ECO:0000256" key="2">
    <source>
        <dbReference type="SAM" id="SignalP"/>
    </source>
</evidence>
<gene>
    <name evidence="3" type="ORF">JOF54_002213</name>
</gene>
<organism evidence="3 4">
    <name type="scientific">Microlunatus capsulatus</name>
    <dbReference type="NCBI Taxonomy" id="99117"/>
    <lineage>
        <taxon>Bacteria</taxon>
        <taxon>Bacillati</taxon>
        <taxon>Actinomycetota</taxon>
        <taxon>Actinomycetes</taxon>
        <taxon>Propionibacteriales</taxon>
        <taxon>Propionibacteriaceae</taxon>
        <taxon>Microlunatus</taxon>
    </lineage>
</organism>
<sequence length="191" mass="20627">MRVRRSRLVAVVAAVACVALAATAVQVSEAGPEFEEVRGVVGAPVAVEDGEVLVEDVRVGTRLTRSGEVMDTTPGVFVVLAVTVRATGSHDILYSDSRLLTRGERVYDEFSTESSRAAPGFAERSDYVFEVDPLAVDDLTLELRRLEIISGFQQRVRIHLGITPANAAAWRDAAAGRSVEVETTSRTEALR</sequence>
<dbReference type="InterPro" id="IPR029050">
    <property type="entry name" value="Immunoprotect_excell_Ig-like"/>
</dbReference>
<feature type="signal peptide" evidence="2">
    <location>
        <begin position="1"/>
        <end position="21"/>
    </location>
</feature>
<name>A0ABS4Z8F6_9ACTN</name>
<feature type="chain" id="PRO_5045128188" evidence="2">
    <location>
        <begin position="22"/>
        <end position="191"/>
    </location>
</feature>
<evidence type="ECO:0000313" key="3">
    <source>
        <dbReference type="EMBL" id="MBP2417291.1"/>
    </source>
</evidence>
<keyword evidence="1 2" id="KW-0732">Signal</keyword>
<proteinExistence type="predicted"/>
<reference evidence="3 4" key="1">
    <citation type="submission" date="2021-03" db="EMBL/GenBank/DDBJ databases">
        <title>Sequencing the genomes of 1000 actinobacteria strains.</title>
        <authorList>
            <person name="Klenk H.-P."/>
        </authorList>
    </citation>
    <scope>NUCLEOTIDE SEQUENCE [LARGE SCALE GENOMIC DNA]</scope>
    <source>
        <strain evidence="3 4">DSM 12936</strain>
    </source>
</reference>
<comment type="caution">
    <text evidence="3">The sequence shown here is derived from an EMBL/GenBank/DDBJ whole genome shotgun (WGS) entry which is preliminary data.</text>
</comment>
<accession>A0ABS4Z8F6</accession>
<keyword evidence="4" id="KW-1185">Reference proteome</keyword>
<dbReference type="EMBL" id="JAGIOB010000001">
    <property type="protein sequence ID" value="MBP2417291.1"/>
    <property type="molecule type" value="Genomic_DNA"/>
</dbReference>
<evidence type="ECO:0000313" key="4">
    <source>
        <dbReference type="Proteomes" id="UP000758168"/>
    </source>
</evidence>
<dbReference type="Proteomes" id="UP000758168">
    <property type="component" value="Unassembled WGS sequence"/>
</dbReference>
<protein>
    <submittedName>
        <fullName evidence="3">Uncharacterized protein</fullName>
    </submittedName>
</protein>
<dbReference type="RefSeq" id="WP_210055632.1">
    <property type="nucleotide sequence ID" value="NZ_BAAAMH010000009.1"/>
</dbReference>